<dbReference type="Pfam" id="PF08524">
    <property type="entry name" value="rRNA_processing"/>
    <property type="match status" value="1"/>
</dbReference>
<keyword evidence="1" id="KW-0175">Coiled coil</keyword>
<evidence type="ECO:0008006" key="5">
    <source>
        <dbReference type="Google" id="ProtNLM"/>
    </source>
</evidence>
<dbReference type="PANTHER" id="PTHR15657:SF1">
    <property type="entry name" value="THYROID TRANSCRIPTION FACTOR 1-ASSOCIATED PROTEIN 26"/>
    <property type="match status" value="1"/>
</dbReference>
<evidence type="ECO:0000313" key="3">
    <source>
        <dbReference type="EMBL" id="KAJ8933449.1"/>
    </source>
</evidence>
<accession>A0AAV8X454</accession>
<reference evidence="3" key="1">
    <citation type="journal article" date="2023" name="Insect Mol. Biol.">
        <title>Genome sequencing provides insights into the evolution of gene families encoding plant cell wall-degrading enzymes in longhorned beetles.</title>
        <authorList>
            <person name="Shin N.R."/>
            <person name="Okamura Y."/>
            <person name="Kirsch R."/>
            <person name="Pauchet Y."/>
        </authorList>
    </citation>
    <scope>NUCLEOTIDE SEQUENCE</scope>
    <source>
        <strain evidence="3">RBIC_L_NR</strain>
    </source>
</reference>
<evidence type="ECO:0000256" key="1">
    <source>
        <dbReference type="SAM" id="Coils"/>
    </source>
</evidence>
<proteinExistence type="predicted"/>
<dbReference type="PANTHER" id="PTHR15657">
    <property type="entry name" value="THYROID TRANSCRIPTION FACTOR 1-ASSOCIATED PROTEIN 26"/>
    <property type="match status" value="1"/>
</dbReference>
<feature type="coiled-coil region" evidence="1">
    <location>
        <begin position="216"/>
        <end position="250"/>
    </location>
</feature>
<sequence length="277" mass="32884">MAKNQVAPDRPTNMKDTLFNGSRSKFKHKVKTVQNKQKLNMRNFQNDKQNRTEEKYLKPSLSGSNNFFKTSCKTVSEVSEKPKTKNSVVGKLESNKKPFDKKMYRLHKYSKKYKLQQWEDKRKKAVLRGYYRDLKDDEPKLDVQHIYEKHRSEIDSEGEDMDGKINEENENNLSPSINQNIQNTDICEDKVIVPKNSKGKKIKAFKKAHLEFHRIKEEKQKQVDKLSKKKAEKEEALQEYKRKKVEKFKKLSRKTKRGQPIMKDRIEMLLEKIQNSM</sequence>
<dbReference type="EMBL" id="JANEYF010003862">
    <property type="protein sequence ID" value="KAJ8933449.1"/>
    <property type="molecule type" value="Genomic_DNA"/>
</dbReference>
<feature type="region of interest" description="Disordered" evidence="2">
    <location>
        <begin position="1"/>
        <end position="20"/>
    </location>
</feature>
<gene>
    <name evidence="3" type="ORF">NQ314_014006</name>
</gene>
<dbReference type="InterPro" id="IPR013730">
    <property type="entry name" value="Fyv7/TAP26"/>
</dbReference>
<keyword evidence="4" id="KW-1185">Reference proteome</keyword>
<name>A0AAV8X454_9CUCU</name>
<dbReference type="Proteomes" id="UP001162156">
    <property type="component" value="Unassembled WGS sequence"/>
</dbReference>
<organism evidence="3 4">
    <name type="scientific">Rhamnusium bicolor</name>
    <dbReference type="NCBI Taxonomy" id="1586634"/>
    <lineage>
        <taxon>Eukaryota</taxon>
        <taxon>Metazoa</taxon>
        <taxon>Ecdysozoa</taxon>
        <taxon>Arthropoda</taxon>
        <taxon>Hexapoda</taxon>
        <taxon>Insecta</taxon>
        <taxon>Pterygota</taxon>
        <taxon>Neoptera</taxon>
        <taxon>Endopterygota</taxon>
        <taxon>Coleoptera</taxon>
        <taxon>Polyphaga</taxon>
        <taxon>Cucujiformia</taxon>
        <taxon>Chrysomeloidea</taxon>
        <taxon>Cerambycidae</taxon>
        <taxon>Lepturinae</taxon>
        <taxon>Rhagiini</taxon>
        <taxon>Rhamnusium</taxon>
    </lineage>
</organism>
<comment type="caution">
    <text evidence="3">The sequence shown here is derived from an EMBL/GenBank/DDBJ whole genome shotgun (WGS) entry which is preliminary data.</text>
</comment>
<evidence type="ECO:0000313" key="4">
    <source>
        <dbReference type="Proteomes" id="UP001162156"/>
    </source>
</evidence>
<dbReference type="AlphaFoldDB" id="A0AAV8X454"/>
<dbReference type="GO" id="GO:0005634">
    <property type="term" value="C:nucleus"/>
    <property type="evidence" value="ECO:0007669"/>
    <property type="project" value="TreeGrafter"/>
</dbReference>
<evidence type="ECO:0000256" key="2">
    <source>
        <dbReference type="SAM" id="MobiDB-lite"/>
    </source>
</evidence>
<protein>
    <recommendedName>
        <fullName evidence="5">Thyroid transcription factor 1-associated protein 26</fullName>
    </recommendedName>
</protein>